<dbReference type="AlphaFoldDB" id="A0A418V5M9"/>
<feature type="signal peptide" evidence="1">
    <location>
        <begin position="1"/>
        <end position="19"/>
    </location>
</feature>
<proteinExistence type="predicted"/>
<feature type="chain" id="PRO_5018969388" evidence="1">
    <location>
        <begin position="20"/>
        <end position="181"/>
    </location>
</feature>
<sequence length="181" mass="18976">MKIMMAVTAAALSTGVAGAQKFEVEDGVISLVGCYQVKNDVKCDLTYTSKTDNNRIRLYKSAFQVVTPSGDSRYPDIIGLGANDQDGKSYAFSALNNTFSGVPVKGTLIFQNLKVSSLAVFSVSGADAIRNVPVRGSGASAPVATPAPVQQVNLSGNWQGTLSNCRAAGNNTYVCAITIKK</sequence>
<keyword evidence="1" id="KW-0732">Signal</keyword>
<accession>A0A418V5M9</accession>
<evidence type="ECO:0000313" key="3">
    <source>
        <dbReference type="Proteomes" id="UP000286287"/>
    </source>
</evidence>
<dbReference type="Proteomes" id="UP000286287">
    <property type="component" value="Unassembled WGS sequence"/>
</dbReference>
<name>A0A418V5M9_9DEIO</name>
<dbReference type="EMBL" id="QYUJ01000014">
    <property type="protein sequence ID" value="RJF71410.1"/>
    <property type="molecule type" value="Genomic_DNA"/>
</dbReference>
<evidence type="ECO:0000313" key="2">
    <source>
        <dbReference type="EMBL" id="RJF71410.1"/>
    </source>
</evidence>
<reference evidence="2 3" key="1">
    <citation type="submission" date="2018-09" db="EMBL/GenBank/DDBJ databases">
        <authorList>
            <person name="Zhu H."/>
        </authorList>
    </citation>
    <scope>NUCLEOTIDE SEQUENCE [LARGE SCALE GENOMIC DNA]</scope>
    <source>
        <strain evidence="2 3">K2S05-167</strain>
    </source>
</reference>
<keyword evidence="3" id="KW-1185">Reference proteome</keyword>
<protein>
    <submittedName>
        <fullName evidence="2">Uncharacterized protein</fullName>
    </submittedName>
</protein>
<gene>
    <name evidence="2" type="ORF">D3875_07330</name>
</gene>
<comment type="caution">
    <text evidence="2">The sequence shown here is derived from an EMBL/GenBank/DDBJ whole genome shotgun (WGS) entry which is preliminary data.</text>
</comment>
<organism evidence="2 3">
    <name type="scientific">Deinococcus cavernae</name>
    <dbReference type="NCBI Taxonomy" id="2320857"/>
    <lineage>
        <taxon>Bacteria</taxon>
        <taxon>Thermotogati</taxon>
        <taxon>Deinococcota</taxon>
        <taxon>Deinococci</taxon>
        <taxon>Deinococcales</taxon>
        <taxon>Deinococcaceae</taxon>
        <taxon>Deinococcus</taxon>
    </lineage>
</organism>
<evidence type="ECO:0000256" key="1">
    <source>
        <dbReference type="SAM" id="SignalP"/>
    </source>
</evidence>